<dbReference type="KEGG" id="sect:A359_03950"/>
<dbReference type="RefSeq" id="WP_014888086.1">
    <property type="nucleotide sequence ID" value="NC_018419.1"/>
</dbReference>
<dbReference type="Proteomes" id="UP000003936">
    <property type="component" value="Chromosome"/>
</dbReference>
<dbReference type="HAMAP" id="MF_01684">
    <property type="entry name" value="Salvage_MtnN"/>
    <property type="match status" value="1"/>
</dbReference>
<dbReference type="HOGENOM" id="CLU_031248_2_2_6"/>
<feature type="binding site" evidence="6">
    <location>
        <position position="78"/>
    </location>
    <ligand>
        <name>substrate</name>
    </ligand>
</feature>
<dbReference type="GO" id="GO:0008782">
    <property type="term" value="F:adenosylhomocysteine nucleosidase activity"/>
    <property type="evidence" value="ECO:0007669"/>
    <property type="project" value="UniProtKB-UniRule"/>
</dbReference>
<evidence type="ECO:0000259" key="7">
    <source>
        <dbReference type="Pfam" id="PF01048"/>
    </source>
</evidence>
<evidence type="ECO:0000256" key="4">
    <source>
        <dbReference type="ARBA" id="ARBA00023167"/>
    </source>
</evidence>
<feature type="domain" description="Nucleoside phosphorylase" evidence="7">
    <location>
        <begin position="2"/>
        <end position="226"/>
    </location>
</feature>
<evidence type="ECO:0000313" key="9">
    <source>
        <dbReference type="Proteomes" id="UP000003936"/>
    </source>
</evidence>
<comment type="catalytic activity">
    <reaction evidence="6">
        <text>S-methyl-5'-thioadenosine + H2O = 5-(methylsulfanyl)-D-ribose + adenine</text>
        <dbReference type="Rhea" id="RHEA:13617"/>
        <dbReference type="ChEBI" id="CHEBI:15377"/>
        <dbReference type="ChEBI" id="CHEBI:16708"/>
        <dbReference type="ChEBI" id="CHEBI:17509"/>
        <dbReference type="ChEBI" id="CHEBI:78440"/>
        <dbReference type="EC" id="3.2.2.9"/>
    </reaction>
</comment>
<keyword evidence="2 6" id="KW-0028">Amino-acid biosynthesis</keyword>
<name>J3YRR2_9ENTR</name>
<reference evidence="8 9" key="1">
    <citation type="journal article" date="2012" name="Mol. Biol. Evol.">
        <title>Genome reduction and co-evolution between the primary and secondary bacterial symbionts of psyllids.</title>
        <authorList>
            <person name="Sloan D.B."/>
            <person name="Moran N.A."/>
        </authorList>
    </citation>
    <scope>NUCLEOTIDE SEQUENCE [LARGE SCALE GENOMIC DNA]</scope>
    <source>
        <strain evidence="8">Ceuc_S</strain>
    </source>
</reference>
<evidence type="ECO:0000256" key="5">
    <source>
        <dbReference type="ARBA" id="ARBA00050313"/>
    </source>
</evidence>
<dbReference type="GO" id="GO:0005829">
    <property type="term" value="C:cytosol"/>
    <property type="evidence" value="ECO:0007669"/>
    <property type="project" value="TreeGrafter"/>
</dbReference>
<dbReference type="PANTHER" id="PTHR46832">
    <property type="entry name" value="5'-METHYLTHIOADENOSINE/S-ADENOSYLHOMOCYSTEINE NUCLEOSIDASE"/>
    <property type="match status" value="1"/>
</dbReference>
<dbReference type="EMBL" id="CP003546">
    <property type="protein sequence ID" value="AFP84788.1"/>
    <property type="molecule type" value="Genomic_DNA"/>
</dbReference>
<evidence type="ECO:0000256" key="1">
    <source>
        <dbReference type="ARBA" id="ARBA00004945"/>
    </source>
</evidence>
<dbReference type="PATRIC" id="fig|1199245.3.peg.468"/>
<feature type="binding site" evidence="6">
    <location>
        <begin position="173"/>
        <end position="174"/>
    </location>
    <ligand>
        <name>substrate</name>
    </ligand>
</feature>
<keyword evidence="9" id="KW-1185">Reference proteome</keyword>
<dbReference type="NCBIfam" id="TIGR01704">
    <property type="entry name" value="MTA_SAH-Nsdase"/>
    <property type="match status" value="1"/>
</dbReference>
<protein>
    <recommendedName>
        <fullName evidence="6">5'-methylthioadenosine/S-adenosylhomocysteine nucleosidase</fullName>
        <shortName evidence="6">MTA/SAH nucleosidase</shortName>
        <shortName evidence="6">MTAN</shortName>
        <ecNumber evidence="6">3.2.2.9</ecNumber>
    </recommendedName>
    <alternativeName>
        <fullName evidence="6">5'-deoxyadenosine nucleosidase</fullName>
        <shortName evidence="6">DOA nucleosidase</shortName>
        <shortName evidence="6">dAdo nucleosidase</shortName>
    </alternativeName>
    <alternativeName>
        <fullName evidence="6">5'-methylthioadenosine nucleosidase</fullName>
        <shortName evidence="6">MTA nucleosidase</shortName>
    </alternativeName>
    <alternativeName>
        <fullName evidence="6">S-adenosylhomocysteine nucleosidase</fullName>
        <shortName evidence="6">AdoHcy nucleosidase</shortName>
        <shortName evidence="6">SAH nucleosidase</shortName>
        <shortName evidence="6">SRH nucleosidase</shortName>
    </alternativeName>
</protein>
<dbReference type="CDD" id="cd09008">
    <property type="entry name" value="MTAN"/>
    <property type="match status" value="1"/>
</dbReference>
<proteinExistence type="inferred from homology"/>
<dbReference type="SUPFAM" id="SSF53167">
    <property type="entry name" value="Purine and uridine phosphorylases"/>
    <property type="match status" value="1"/>
</dbReference>
<dbReference type="Gene3D" id="3.40.50.1580">
    <property type="entry name" value="Nucleoside phosphorylase domain"/>
    <property type="match status" value="1"/>
</dbReference>
<dbReference type="PANTHER" id="PTHR46832:SF1">
    <property type="entry name" value="5'-METHYLTHIOADENOSINE_S-ADENOSYLHOMOCYSTEINE NUCLEOSIDASE"/>
    <property type="match status" value="1"/>
</dbReference>
<dbReference type="InterPro" id="IPR000845">
    <property type="entry name" value="Nucleoside_phosphorylase_d"/>
</dbReference>
<evidence type="ECO:0000313" key="8">
    <source>
        <dbReference type="EMBL" id="AFP84788.1"/>
    </source>
</evidence>
<comment type="similarity">
    <text evidence="6">Belongs to the PNP/UDP phosphorylase family. MtnN subfamily.</text>
</comment>
<dbReference type="GO" id="GO:0008930">
    <property type="term" value="F:methylthioadenosine nucleosidase activity"/>
    <property type="evidence" value="ECO:0007669"/>
    <property type="project" value="UniProtKB-UniRule"/>
</dbReference>
<dbReference type="OrthoDB" id="9792278at2"/>
<comment type="function">
    <text evidence="6">Catalyzes the irreversible cleavage of the glycosidic bond in both 5'-methylthioadenosine (MTA) and S-adenosylhomocysteine (SAH/AdoHcy) to adenine and the corresponding thioribose, 5'-methylthioribose and S-ribosylhomocysteine, respectively. Also cleaves 5'-deoxyadenosine, a toxic by-product of radical S-adenosylmethionine (SAM) enzymes, into 5-deoxyribose and adenine. Thus, is required for in vivo function of the radical SAM enzymes biotin synthase and lipoic acid synthase, that are inhibited by 5'-deoxyadenosine accumulation.</text>
</comment>
<sequence>MKICIIGAMEEEITQLKNCLKKPKIEQQAGYKIYIGQLHGIEIALVKSGIGKVAAALGTTLLLNRFEPELVINTGAAGSLAPLLTVGDIVIPHELRYHDVDLTAFGYELGQMAQCPVSFNVPPSLVKLTEEIIGRLGMHAVYGLMVTGDAFINGAVGLSRICQAFPQAIAVEMEATAIAHVCHHFSVPFIAVRVISDFADHLSHLSFKTFLTAASQRSSRLVEQMVQAISRQRQ</sequence>
<dbReference type="GO" id="GO:0019284">
    <property type="term" value="P:L-methionine salvage from S-adenosylmethionine"/>
    <property type="evidence" value="ECO:0007669"/>
    <property type="project" value="TreeGrafter"/>
</dbReference>
<dbReference type="EC" id="3.2.2.9" evidence="6"/>
<dbReference type="InterPro" id="IPR035994">
    <property type="entry name" value="Nucleoside_phosphorylase_sf"/>
</dbReference>
<comment type="pathway">
    <text evidence="1 6">Amino-acid biosynthesis; L-methionine biosynthesis via salvage pathway; S-methyl-5-thio-alpha-D-ribose 1-phosphate from S-methyl-5'-thioadenosine (hydrolase route): step 1/2.</text>
</comment>
<dbReference type="GO" id="GO:0019509">
    <property type="term" value="P:L-methionine salvage from methylthioadenosine"/>
    <property type="evidence" value="ECO:0007669"/>
    <property type="project" value="UniProtKB-UniRule"/>
</dbReference>
<accession>J3YRR2</accession>
<dbReference type="InterPro" id="IPR010049">
    <property type="entry name" value="MTA_SAH_Nsdase"/>
</dbReference>
<dbReference type="UniPathway" id="UPA00904">
    <property type="reaction ID" value="UER00871"/>
</dbReference>
<feature type="active site" description="Proton acceptor" evidence="6">
    <location>
        <position position="12"/>
    </location>
</feature>
<evidence type="ECO:0000256" key="2">
    <source>
        <dbReference type="ARBA" id="ARBA00022605"/>
    </source>
</evidence>
<evidence type="ECO:0000256" key="3">
    <source>
        <dbReference type="ARBA" id="ARBA00022801"/>
    </source>
</evidence>
<comment type="catalytic activity">
    <reaction evidence="5">
        <text>5'-deoxyadenosine + H2O = 5-deoxy-D-ribose + adenine</text>
        <dbReference type="Rhea" id="RHEA:29859"/>
        <dbReference type="ChEBI" id="CHEBI:15377"/>
        <dbReference type="ChEBI" id="CHEBI:16708"/>
        <dbReference type="ChEBI" id="CHEBI:17319"/>
        <dbReference type="ChEBI" id="CHEBI:149540"/>
        <dbReference type="EC" id="3.2.2.9"/>
    </reaction>
    <physiologicalReaction direction="left-to-right" evidence="5">
        <dbReference type="Rhea" id="RHEA:29860"/>
    </physiologicalReaction>
</comment>
<dbReference type="GO" id="GO:0046124">
    <property type="term" value="P:purine deoxyribonucleoside catabolic process"/>
    <property type="evidence" value="ECO:0007669"/>
    <property type="project" value="UniProtKB-UniRule"/>
</dbReference>
<dbReference type="AlphaFoldDB" id="J3YRR2"/>
<dbReference type="STRING" id="1199245.A359_03950"/>
<feature type="active site" description="Proton donor" evidence="6">
    <location>
        <position position="197"/>
    </location>
</feature>
<feature type="binding site" evidence="6">
    <location>
        <position position="152"/>
    </location>
    <ligand>
        <name>substrate</name>
    </ligand>
</feature>
<evidence type="ECO:0000256" key="6">
    <source>
        <dbReference type="HAMAP-Rule" id="MF_01684"/>
    </source>
</evidence>
<keyword evidence="3 6" id="KW-0378">Hydrolase</keyword>
<organism evidence="8 9">
    <name type="scientific">secondary endosymbiont of Ctenarytaina eucalypti</name>
    <dbReference type="NCBI Taxonomy" id="1199245"/>
    <lineage>
        <taxon>Bacteria</taxon>
        <taxon>Pseudomonadati</taxon>
        <taxon>Pseudomonadota</taxon>
        <taxon>Gammaproteobacteria</taxon>
        <taxon>Enterobacterales</taxon>
        <taxon>Enterobacteriaceae</taxon>
        <taxon>aphid secondary symbionts</taxon>
    </lineage>
</organism>
<dbReference type="Pfam" id="PF01048">
    <property type="entry name" value="PNP_UDP_1"/>
    <property type="match status" value="1"/>
</dbReference>
<comment type="catalytic activity">
    <reaction evidence="6">
        <text>S-adenosyl-L-homocysteine + H2O = S-(5-deoxy-D-ribos-5-yl)-L-homocysteine + adenine</text>
        <dbReference type="Rhea" id="RHEA:17805"/>
        <dbReference type="ChEBI" id="CHEBI:15377"/>
        <dbReference type="ChEBI" id="CHEBI:16708"/>
        <dbReference type="ChEBI" id="CHEBI:57856"/>
        <dbReference type="ChEBI" id="CHEBI:58195"/>
        <dbReference type="EC" id="3.2.2.9"/>
    </reaction>
</comment>
<keyword evidence="4 6" id="KW-0486">Methionine biosynthesis</keyword>
<gene>
    <name evidence="6" type="primary">mtnN</name>
    <name evidence="8" type="ORF">A359_03950</name>
</gene>
<dbReference type="NCBIfam" id="NF004079">
    <property type="entry name" value="PRK05584.1"/>
    <property type="match status" value="1"/>
</dbReference>
<comment type="subunit">
    <text evidence="6">Homodimer.</text>
</comment>
<dbReference type="FunFam" id="3.40.50.1580:FF:000001">
    <property type="entry name" value="MTA/SAH nucleosidase family protein"/>
    <property type="match status" value="1"/>
</dbReference>